<keyword evidence="2" id="KW-1133">Transmembrane helix</keyword>
<dbReference type="RefSeq" id="WP_077279138.1">
    <property type="nucleotide sequence ID" value="NZ_MVBK01000060.1"/>
</dbReference>
<feature type="transmembrane region" description="Helical" evidence="2">
    <location>
        <begin position="60"/>
        <end position="93"/>
    </location>
</feature>
<dbReference type="AlphaFoldDB" id="A0A1V3NEU6"/>
<accession>A0A1V3NEU6</accession>
<dbReference type="STRING" id="108003.B1C78_10645"/>
<dbReference type="EMBL" id="MVBK01000060">
    <property type="protein sequence ID" value="OOG23581.1"/>
    <property type="molecule type" value="Genomic_DNA"/>
</dbReference>
<evidence type="ECO:0000313" key="3">
    <source>
        <dbReference type="EMBL" id="OOG23581.1"/>
    </source>
</evidence>
<keyword evidence="2" id="KW-0812">Transmembrane</keyword>
<gene>
    <name evidence="3" type="ORF">B1C78_10645</name>
</gene>
<sequence>MSQAWKKLDLEGAGLQRLNVLLAREMKRRSAAYALLALFPLGLHRFYLAEPVGGLSYLGLSLLAGVLALTLGPVWLLVGLVPALLLAAVDLVWIDRRVTDCNKALRMRLFLQPGTHPPKGYQGRYPDDDTGLDDDVRLKESERAGPPPAGSGAADAGRVPSFNEQEAMLRELARRKKGRR</sequence>
<comment type="caution">
    <text evidence="3">The sequence shown here is derived from an EMBL/GenBank/DDBJ whole genome shotgun (WGS) entry which is preliminary data.</text>
</comment>
<reference evidence="3 4" key="1">
    <citation type="submission" date="2017-02" db="EMBL/GenBank/DDBJ databases">
        <title>Genomic diversity within the haloalkaliphilic genus Thioalkalivibrio.</title>
        <authorList>
            <person name="Ahn A.-C."/>
            <person name="Meier-Kolthoff J."/>
            <person name="Overmars L."/>
            <person name="Richter M."/>
            <person name="Woyke T."/>
            <person name="Sorokin D.Y."/>
            <person name="Muyzer G."/>
        </authorList>
    </citation>
    <scope>NUCLEOTIDE SEQUENCE [LARGE SCALE GENOMIC DNA]</scope>
    <source>
        <strain evidence="3 4">ALJD</strain>
    </source>
</reference>
<evidence type="ECO:0000256" key="2">
    <source>
        <dbReference type="SAM" id="Phobius"/>
    </source>
</evidence>
<keyword evidence="2" id="KW-0472">Membrane</keyword>
<dbReference type="OrthoDB" id="8560624at2"/>
<evidence type="ECO:0000256" key="1">
    <source>
        <dbReference type="SAM" id="MobiDB-lite"/>
    </source>
</evidence>
<feature type="compositionally biased region" description="Basic and acidic residues" evidence="1">
    <location>
        <begin position="134"/>
        <end position="143"/>
    </location>
</feature>
<proteinExistence type="predicted"/>
<organism evidence="3 4">
    <name type="scientific">Thioalkalivibrio denitrificans</name>
    <dbReference type="NCBI Taxonomy" id="108003"/>
    <lineage>
        <taxon>Bacteria</taxon>
        <taxon>Pseudomonadati</taxon>
        <taxon>Pseudomonadota</taxon>
        <taxon>Gammaproteobacteria</taxon>
        <taxon>Chromatiales</taxon>
        <taxon>Ectothiorhodospiraceae</taxon>
        <taxon>Thioalkalivibrio</taxon>
    </lineage>
</organism>
<evidence type="ECO:0008006" key="5">
    <source>
        <dbReference type="Google" id="ProtNLM"/>
    </source>
</evidence>
<feature type="transmembrane region" description="Helical" evidence="2">
    <location>
        <begin position="31"/>
        <end position="48"/>
    </location>
</feature>
<keyword evidence="4" id="KW-1185">Reference proteome</keyword>
<protein>
    <recommendedName>
        <fullName evidence="5">TM2 domain-containing protein</fullName>
    </recommendedName>
</protein>
<feature type="region of interest" description="Disordered" evidence="1">
    <location>
        <begin position="117"/>
        <end position="162"/>
    </location>
</feature>
<evidence type="ECO:0000313" key="4">
    <source>
        <dbReference type="Proteomes" id="UP000189462"/>
    </source>
</evidence>
<name>A0A1V3NEU6_9GAMM</name>
<dbReference type="Proteomes" id="UP000189462">
    <property type="component" value="Unassembled WGS sequence"/>
</dbReference>